<evidence type="ECO:0000256" key="9">
    <source>
        <dbReference type="ARBA" id="ARBA00022963"/>
    </source>
</evidence>
<dbReference type="Gene3D" id="3.40.50.1820">
    <property type="entry name" value="alpha/beta hydrolase"/>
    <property type="match status" value="1"/>
</dbReference>
<evidence type="ECO:0000256" key="13">
    <source>
        <dbReference type="ARBA" id="ARBA00024531"/>
    </source>
</evidence>
<dbReference type="AlphaFoldDB" id="A0A2T9Y7R5"/>
<sequence length="785" mass="89331">MADEEAFKHPSNLYRVPDGVMQIFVKFLKVSQKIKKCYVIVSFNDQAFQTSTADNYTCEWYEGFEFRISYHQQLFGNLLLEVYENNVFFPNRLVGKAEMKISMLEGYPEVFTSNFELMGKNTASTDSKVEKENLGENNIGYIQVRINYRFQKKEDPEPYMALNKKNLSTNKNSSNETISRKREEAIKSIGFIFSSDELTDQFSSHYNICFDEICLSEELDNTKITKIATQLTLTVDNTTQTLAETSERGLENSNSPQKAKVEQNNWLFDLFSPSETNSTNTQSAQNSSETTEIEKSLGKQQKDKNTKDSFDTETSVPKMISMFTKIWTTLFQYLGLTHSQLIHGGMQMINYQTDPDYSSMRLHSSSSTPIPPKELELPARYSGYALASYGWRMIYFFSRGVSLLDGTKTDSDINSVLQFLKLDRKDIIKYNFDGGKIFIPCYFVCHDRKNDAVVLTVRGTLSTEDLIVDLTCAYEKWHGGLIHSGVISMAQWLFVNVLPSMLAYSHKNKINKIYIVGHSLGGAAASTLLLLIKFNKEQLAKAGIPIEDFNFVSFGYGSLPSVSLDIANDSTTDNDNSISFSNFSINTFVHNRDMIPSLSYGSVADLKNIILPAYDNSETFSESIALQFEDKVEKRRKTLEKYTWLAKLQKRIMDSSENTKLYVPGKIFHIVYEQTHTKPPIKSEITKILAPHLFDYEESPVDDANAKLIEIEKTEPKTKPNKILKYQPTYVYKISRESLSMIEFCLTMVSDHIASAYEDAFLGALSTESQDQSQNQPNFDSKPIS</sequence>
<keyword evidence="4" id="KW-0597">Phosphoprotein</keyword>
<evidence type="ECO:0000256" key="3">
    <source>
        <dbReference type="ARBA" id="ARBA00022475"/>
    </source>
</evidence>
<dbReference type="Pfam" id="PF00168">
    <property type="entry name" value="C2"/>
    <property type="match status" value="1"/>
</dbReference>
<keyword evidence="7" id="KW-0378">Hydrolase</keyword>
<keyword evidence="5" id="KW-0812">Transmembrane</keyword>
<evidence type="ECO:0000259" key="17">
    <source>
        <dbReference type="Pfam" id="PF01764"/>
    </source>
</evidence>
<evidence type="ECO:0000256" key="11">
    <source>
        <dbReference type="ARBA" id="ARBA00023098"/>
    </source>
</evidence>
<evidence type="ECO:0000256" key="6">
    <source>
        <dbReference type="ARBA" id="ARBA00022723"/>
    </source>
</evidence>
<comment type="caution">
    <text evidence="18">The sequence shown here is derived from an EMBL/GenBank/DDBJ whole genome shotgun (WGS) entry which is preliminary data.</text>
</comment>
<gene>
    <name evidence="18" type="ORF">BB559_005590</name>
</gene>
<dbReference type="InterPro" id="IPR029058">
    <property type="entry name" value="AB_hydrolase_fold"/>
</dbReference>
<dbReference type="InterPro" id="IPR035892">
    <property type="entry name" value="C2_domain_sf"/>
</dbReference>
<keyword evidence="10" id="KW-1133">Transmembrane helix</keyword>
<dbReference type="CDD" id="cd00519">
    <property type="entry name" value="Lipase_3"/>
    <property type="match status" value="1"/>
</dbReference>
<dbReference type="PANTHER" id="PTHR45792">
    <property type="entry name" value="DIACYLGLYCEROL LIPASE HOMOLOG-RELATED"/>
    <property type="match status" value="1"/>
</dbReference>
<evidence type="ECO:0000256" key="7">
    <source>
        <dbReference type="ARBA" id="ARBA00022801"/>
    </source>
</evidence>
<comment type="subcellular location">
    <subcellularLocation>
        <location evidence="2">Cell membrane</location>
        <topology evidence="2">Multi-pass membrane protein</topology>
    </subcellularLocation>
</comment>
<feature type="domain" description="C2" evidence="16">
    <location>
        <begin position="36"/>
        <end position="103"/>
    </location>
</feature>
<keyword evidence="19" id="KW-1185">Reference proteome</keyword>
<feature type="compositionally biased region" description="Low complexity" evidence="15">
    <location>
        <begin position="275"/>
        <end position="290"/>
    </location>
</feature>
<dbReference type="PANTHER" id="PTHR45792:SF8">
    <property type="entry name" value="DIACYLGLYCEROL LIPASE-ALPHA"/>
    <property type="match status" value="1"/>
</dbReference>
<dbReference type="InterPro" id="IPR052214">
    <property type="entry name" value="DAG_Lipase-Related"/>
</dbReference>
<keyword evidence="12" id="KW-0472">Membrane</keyword>
<evidence type="ECO:0000259" key="16">
    <source>
        <dbReference type="Pfam" id="PF00168"/>
    </source>
</evidence>
<proteinExistence type="predicted"/>
<evidence type="ECO:0000256" key="1">
    <source>
        <dbReference type="ARBA" id="ARBA00001913"/>
    </source>
</evidence>
<dbReference type="Proteomes" id="UP000245699">
    <property type="component" value="Unassembled WGS sequence"/>
</dbReference>
<comment type="cofactor">
    <cofactor evidence="1">
        <name>Ca(2+)</name>
        <dbReference type="ChEBI" id="CHEBI:29108"/>
    </cofactor>
</comment>
<keyword evidence="11" id="KW-0443">Lipid metabolism</keyword>
<evidence type="ECO:0000256" key="14">
    <source>
        <dbReference type="ARBA" id="ARBA00026104"/>
    </source>
</evidence>
<dbReference type="Gene3D" id="2.60.40.150">
    <property type="entry name" value="C2 domain"/>
    <property type="match status" value="1"/>
</dbReference>
<feature type="compositionally biased region" description="Basic and acidic residues" evidence="15">
    <location>
        <begin position="292"/>
        <end position="310"/>
    </location>
</feature>
<evidence type="ECO:0000256" key="2">
    <source>
        <dbReference type="ARBA" id="ARBA00004651"/>
    </source>
</evidence>
<keyword evidence="9" id="KW-0442">Lipid degradation</keyword>
<dbReference type="CDD" id="cd00030">
    <property type="entry name" value="C2"/>
    <property type="match status" value="1"/>
</dbReference>
<dbReference type="GO" id="GO:0005886">
    <property type="term" value="C:plasma membrane"/>
    <property type="evidence" value="ECO:0007669"/>
    <property type="project" value="UniProtKB-SubCell"/>
</dbReference>
<evidence type="ECO:0000256" key="15">
    <source>
        <dbReference type="SAM" id="MobiDB-lite"/>
    </source>
</evidence>
<dbReference type="GO" id="GO:0046872">
    <property type="term" value="F:metal ion binding"/>
    <property type="evidence" value="ECO:0007669"/>
    <property type="project" value="UniProtKB-KW"/>
</dbReference>
<evidence type="ECO:0000256" key="5">
    <source>
        <dbReference type="ARBA" id="ARBA00022692"/>
    </source>
</evidence>
<evidence type="ECO:0000256" key="4">
    <source>
        <dbReference type="ARBA" id="ARBA00022553"/>
    </source>
</evidence>
<evidence type="ECO:0000313" key="18">
    <source>
        <dbReference type="EMBL" id="PVU88381.1"/>
    </source>
</evidence>
<dbReference type="SUPFAM" id="SSF53474">
    <property type="entry name" value="alpha/beta-Hydrolases"/>
    <property type="match status" value="1"/>
</dbReference>
<name>A0A2T9Y7R5_9FUNG</name>
<feature type="region of interest" description="Disordered" evidence="15">
    <location>
        <begin position="275"/>
        <end position="312"/>
    </location>
</feature>
<comment type="catalytic activity">
    <reaction evidence="13">
        <text>a 1,2-diacyl-sn-glycerol + H2O = a 2-acylglycerol + a fatty acid + H(+)</text>
        <dbReference type="Rhea" id="RHEA:33275"/>
        <dbReference type="ChEBI" id="CHEBI:15377"/>
        <dbReference type="ChEBI" id="CHEBI:15378"/>
        <dbReference type="ChEBI" id="CHEBI:17389"/>
        <dbReference type="ChEBI" id="CHEBI:17815"/>
        <dbReference type="ChEBI" id="CHEBI:28868"/>
        <dbReference type="EC" id="3.1.1.116"/>
    </reaction>
    <physiologicalReaction direction="left-to-right" evidence="13">
        <dbReference type="Rhea" id="RHEA:33276"/>
    </physiologicalReaction>
</comment>
<evidence type="ECO:0000256" key="12">
    <source>
        <dbReference type="ARBA" id="ARBA00023136"/>
    </source>
</evidence>
<organism evidence="18 19">
    <name type="scientific">Furculomyces boomerangus</name>
    <dbReference type="NCBI Taxonomy" id="61424"/>
    <lineage>
        <taxon>Eukaryota</taxon>
        <taxon>Fungi</taxon>
        <taxon>Fungi incertae sedis</taxon>
        <taxon>Zoopagomycota</taxon>
        <taxon>Kickxellomycotina</taxon>
        <taxon>Harpellomycetes</taxon>
        <taxon>Harpellales</taxon>
        <taxon>Harpellaceae</taxon>
        <taxon>Furculomyces</taxon>
    </lineage>
</organism>
<dbReference type="EMBL" id="MBFT01000632">
    <property type="protein sequence ID" value="PVU88381.1"/>
    <property type="molecule type" value="Genomic_DNA"/>
</dbReference>
<dbReference type="OrthoDB" id="438440at2759"/>
<dbReference type="InterPro" id="IPR000008">
    <property type="entry name" value="C2_dom"/>
</dbReference>
<evidence type="ECO:0000313" key="19">
    <source>
        <dbReference type="Proteomes" id="UP000245699"/>
    </source>
</evidence>
<dbReference type="GO" id="GO:0016298">
    <property type="term" value="F:lipase activity"/>
    <property type="evidence" value="ECO:0007669"/>
    <property type="project" value="TreeGrafter"/>
</dbReference>
<keyword evidence="3" id="KW-1003">Cell membrane</keyword>
<dbReference type="EC" id="3.1.1.116" evidence="14"/>
<protein>
    <recommendedName>
        <fullName evidence="14">sn-1-specific diacylglycerol lipase</fullName>
        <ecNumber evidence="14">3.1.1.116</ecNumber>
    </recommendedName>
</protein>
<dbReference type="GO" id="GO:0016042">
    <property type="term" value="P:lipid catabolic process"/>
    <property type="evidence" value="ECO:0007669"/>
    <property type="project" value="UniProtKB-KW"/>
</dbReference>
<feature type="domain" description="Fungal lipase-type" evidence="17">
    <location>
        <begin position="454"/>
        <end position="599"/>
    </location>
</feature>
<keyword evidence="6" id="KW-0479">Metal-binding</keyword>
<dbReference type="InterPro" id="IPR002921">
    <property type="entry name" value="Fungal_lipase-type"/>
</dbReference>
<evidence type="ECO:0000256" key="8">
    <source>
        <dbReference type="ARBA" id="ARBA00022837"/>
    </source>
</evidence>
<dbReference type="SUPFAM" id="SSF49562">
    <property type="entry name" value="C2 domain (Calcium/lipid-binding domain, CaLB)"/>
    <property type="match status" value="1"/>
</dbReference>
<reference evidence="18 19" key="1">
    <citation type="journal article" date="2018" name="MBio">
        <title>Comparative Genomics Reveals the Core Gene Toolbox for the Fungus-Insect Symbiosis.</title>
        <authorList>
            <person name="Wang Y."/>
            <person name="Stata M."/>
            <person name="Wang W."/>
            <person name="Stajich J.E."/>
            <person name="White M.M."/>
            <person name="Moncalvo J.M."/>
        </authorList>
    </citation>
    <scope>NUCLEOTIDE SEQUENCE [LARGE SCALE GENOMIC DNA]</scope>
    <source>
        <strain evidence="18 19">AUS-77-4</strain>
    </source>
</reference>
<dbReference type="Pfam" id="PF01764">
    <property type="entry name" value="Lipase_3"/>
    <property type="match status" value="1"/>
</dbReference>
<evidence type="ECO:0000256" key="10">
    <source>
        <dbReference type="ARBA" id="ARBA00022989"/>
    </source>
</evidence>
<keyword evidence="8" id="KW-0106">Calcium</keyword>
<accession>A0A2T9Y7R5</accession>